<evidence type="ECO:0000256" key="3">
    <source>
        <dbReference type="ARBA" id="ARBA00022737"/>
    </source>
</evidence>
<dbReference type="GO" id="GO:0005737">
    <property type="term" value="C:cytoplasm"/>
    <property type="evidence" value="ECO:0007669"/>
    <property type="project" value="UniProtKB-SubCell"/>
</dbReference>
<evidence type="ECO:0000256" key="1">
    <source>
        <dbReference type="ARBA" id="ARBA00004496"/>
    </source>
</evidence>
<dbReference type="OrthoDB" id="16066at2759"/>
<dbReference type="PANTHER" id="PTHR23346">
    <property type="entry name" value="TRANSLATIONAL ACTIVATOR GCN1-RELATED"/>
    <property type="match status" value="1"/>
</dbReference>
<evidence type="ECO:0000259" key="6">
    <source>
        <dbReference type="Pfam" id="PF23702"/>
    </source>
</evidence>
<dbReference type="EMBL" id="CAJPEX010000118">
    <property type="protein sequence ID" value="CAG0913472.1"/>
    <property type="molecule type" value="Genomic_DNA"/>
</dbReference>
<dbReference type="PANTHER" id="PTHR23346:SF19">
    <property type="entry name" value="PROTEASOME ADAPTER AND SCAFFOLD PROTEIN ECM29"/>
    <property type="match status" value="1"/>
</dbReference>
<evidence type="ECO:0000313" key="9">
    <source>
        <dbReference type="Proteomes" id="UP000678499"/>
    </source>
</evidence>
<keyword evidence="3" id="KW-0677">Repeat</keyword>
<feature type="domain" description="ECM29 ARM-like repeats" evidence="6">
    <location>
        <begin position="670"/>
        <end position="868"/>
    </location>
</feature>
<name>A0A7R9G9V4_9CRUS</name>
<feature type="domain" description="Proteasome adapter and scaffold protein ECM29 HEAT-repeat" evidence="7">
    <location>
        <begin position="1410"/>
        <end position="1572"/>
    </location>
</feature>
<protein>
    <recommendedName>
        <fullName evidence="10">Ecm29 proteasome adaptor and scaffold</fullName>
    </recommendedName>
</protein>
<evidence type="ECO:0000259" key="7">
    <source>
        <dbReference type="Pfam" id="PF24492"/>
    </source>
</evidence>
<sequence length="1993" mass="219301">MNGVDMPADSSESAEDASSSMNVCLLLERVLLRVGSAEDDEQFQGVVSKFLAPVLLKLACQGDGVRKKVMELLVHINKRLKSRPNIQLPVEALIAQYQDASASFFVTNFTIIYLKMGIPRLETGKQVELFPSLIDCLSDKPVQHQDSLMRLIMPILYHMTFPVEVAKCRTMFPFLKKPDLTNILLKFMMDALLFPFSYSGLKDNQSGADALRALNAAAQTASTSDPSRGAGAASPMSKPGAIVAPMGMNEYGFKRITGDQPITAEELEMMKIGIIRFTASGAFEEDLILCHLIVGCADTRYTVANEAENALRKVLVTVNWNSKPMVSAMFELFLGNALPPVEIPNVPRVPTMSGSPIRHEMCRLPAPARIRLKLLPYMLSSKQCASFFPDNVYVMFDCLFRPRTPHSKLRNLTLQFVSHVCQHCPLNQLEIAGSIILNALFKVSEEEKEDANIRAGVYVAIRTLCIRYKPVFAQNPFYIERLTNRLEAEDDVNIQLAVTECLTEMTTVYQYHLEKAMSDDLRRKSEMAQKMAANLMTSALTRVRVVGVKYIAAVYPTDSIQRAHRLLLAAADPVPQVADEALAHLLMQKMIPEKNPLPKALSGDKLRKAYPSLFPKFQTMMKHLKTAEDLNVVGTSPQIIAQRYASRVAAAEFLRACISYETCGTISFLPGIGKDVRDFLKTIWTSSSESVTSYAAFLHETITAGAVNGSDETNCLLLLQELCSALPELVLPNSFFAKNIDLYKDLVSVKKPNARQAAAEIVGLISAYALNDEAFLEFIKSLYRTIEEKDKTLDKKHGCMVTFALCVSYRQDVCANKSLRDPALSMPEMDADLLQSAPVIRQFTSFLAESLTDTQLLMMAGACMAFAKLGCSGPLALPVGSEESDGNENGKTQKFVVDKLLEIAGNSKLPLQTRDASAACCGMICLGNLHFPHARYVMDGLIKLAIEATDAELHYAVGEAISCCARTFVNQKDVDKVKDSGEGSNGKGVNVVGEHNVSWAMETLLKLSSTLEKPSARQAICVALICLVFDFSDEPSVQGGLMRLQRAFVGFFADSNDFMQDLAAKGVVMVHRIGKEADRVKLHESLMNAFGVGNREGKIDAVQIVLKDATISGSSGSARITAYKELCHLASCVPNLQAVYSFFDVVSNHALLHSKKAFKFQAFTENSTNGVELKAHAAILVPKLYSGRFDPHPQAQQAMTAVWKVIVPETRKVEQEDFVNILLEILSGLGDGQWRRREACCDALTDLLNNTGHSLILRHVPLTEQQLSDAAHFEEIANFVLGKASSDAVSEATSEKLRALPSSAFVSVWGSKPPAKFLPVDAIGNLWRALFRCVDDVKESVRKAGERALKNYKKTVVNAATTSCSQAQRIVDLTMPVLVNSGLTSTVGEARQCSILCIQELCNDMHNKALKSQVHALIPALLKYRGETEPEMYNEMSVKMGGTDQGWQETLDGMRIESLNSSLTMDVIKKMINLVDENSMKQLIPPLTDLMKSNCGLVTKVGCSIVVTLLIQNHPTILQSFSGKLLAALVGNLNDRNITIRKHFANTIGQLMKVARPSSFQKLGEKLQTWYLDKDEDELSHMICGMTVRAVYRNSPTVTDHHVNWSMPLAFFAMHGPDAQVNTPGTASKKSETSVEIWSEVWNEAAMTGTAAGIMTHFAGIVKLIDIGLHSQSWTKKAQAGRVIGTMAEKVGDQINTITMEYFVPELNSAIDGRSWTGKEDLLKALVSLSKYCRETMLGTPKLVQEAETSVNILLNEARKKDRSLAYRRDVILSLGTVVEALKVNRFEDVWKLLKPIVSKPQSDTDGSDDEEVKDSKGIASVYGAAWNAVQQAWKSGPRNVESTKSVILVMAERVKSSTVCVLLRIASCLEVVFYDAFDVQGAFGGVDYPRDAYREIVEMVAKICDHLIVYKTHLQLRVKALDFMTCCVVSVRESGEEAALSPLLTEIAGKMQSVVASDKTPEVVEGLSKLKSCLSGNAETSILPIRLASSHR</sequence>
<evidence type="ECO:0000313" key="8">
    <source>
        <dbReference type="EMBL" id="CAD7273320.1"/>
    </source>
</evidence>
<dbReference type="InterPro" id="IPR011989">
    <property type="entry name" value="ARM-like"/>
</dbReference>
<dbReference type="GO" id="GO:0036503">
    <property type="term" value="P:ERAD pathway"/>
    <property type="evidence" value="ECO:0007669"/>
    <property type="project" value="TreeGrafter"/>
</dbReference>
<dbReference type="GO" id="GO:0043248">
    <property type="term" value="P:proteasome assembly"/>
    <property type="evidence" value="ECO:0007669"/>
    <property type="project" value="InterPro"/>
</dbReference>
<evidence type="ECO:0008006" key="10">
    <source>
        <dbReference type="Google" id="ProtNLM"/>
    </source>
</evidence>
<dbReference type="SUPFAM" id="SSF48371">
    <property type="entry name" value="ARM repeat"/>
    <property type="match status" value="3"/>
</dbReference>
<dbReference type="InterPro" id="IPR055444">
    <property type="entry name" value="ARM_ECM29"/>
</dbReference>
<dbReference type="GO" id="GO:0000502">
    <property type="term" value="C:proteasome complex"/>
    <property type="evidence" value="ECO:0007669"/>
    <property type="project" value="UniProtKB-KW"/>
</dbReference>
<dbReference type="InterPro" id="IPR024372">
    <property type="entry name" value="Ecm29_N"/>
</dbReference>
<dbReference type="InterPro" id="IPR055443">
    <property type="entry name" value="HEAT_ECM29"/>
</dbReference>
<proteinExistence type="predicted"/>
<evidence type="ECO:0000256" key="4">
    <source>
        <dbReference type="ARBA" id="ARBA00022942"/>
    </source>
</evidence>
<comment type="subcellular location">
    <subcellularLocation>
        <location evidence="1">Cytoplasm</location>
    </subcellularLocation>
</comment>
<gene>
    <name evidence="8" type="ORF">NMOB1V02_LOCUS1213</name>
</gene>
<accession>A0A7R9G9V4</accession>
<evidence type="ECO:0000259" key="5">
    <source>
        <dbReference type="Pfam" id="PF13001"/>
    </source>
</evidence>
<dbReference type="Pfam" id="PF24492">
    <property type="entry name" value="HEAT_ECM29"/>
    <property type="match status" value="1"/>
</dbReference>
<evidence type="ECO:0000256" key="2">
    <source>
        <dbReference type="ARBA" id="ARBA00022490"/>
    </source>
</evidence>
<keyword evidence="2" id="KW-0963">Cytoplasm</keyword>
<dbReference type="EMBL" id="OA882155">
    <property type="protein sequence ID" value="CAD7273320.1"/>
    <property type="molecule type" value="Genomic_DNA"/>
</dbReference>
<keyword evidence="9" id="KW-1185">Reference proteome</keyword>
<dbReference type="Pfam" id="PF23702">
    <property type="entry name" value="ARM_ECM29"/>
    <property type="match status" value="1"/>
</dbReference>
<dbReference type="Proteomes" id="UP000678499">
    <property type="component" value="Unassembled WGS sequence"/>
</dbReference>
<dbReference type="InterPro" id="IPR016024">
    <property type="entry name" value="ARM-type_fold"/>
</dbReference>
<organism evidence="8">
    <name type="scientific">Notodromas monacha</name>
    <dbReference type="NCBI Taxonomy" id="399045"/>
    <lineage>
        <taxon>Eukaryota</taxon>
        <taxon>Metazoa</taxon>
        <taxon>Ecdysozoa</taxon>
        <taxon>Arthropoda</taxon>
        <taxon>Crustacea</taxon>
        <taxon>Oligostraca</taxon>
        <taxon>Ostracoda</taxon>
        <taxon>Podocopa</taxon>
        <taxon>Podocopida</taxon>
        <taxon>Cypridocopina</taxon>
        <taxon>Cypridoidea</taxon>
        <taxon>Cyprididae</taxon>
        <taxon>Notodromas</taxon>
    </lineage>
</organism>
<feature type="domain" description="Proteasome component Ecm29 N-terminal" evidence="5">
    <location>
        <begin position="27"/>
        <end position="562"/>
    </location>
</feature>
<reference evidence="8" key="1">
    <citation type="submission" date="2020-11" db="EMBL/GenBank/DDBJ databases">
        <authorList>
            <person name="Tran Van P."/>
        </authorList>
    </citation>
    <scope>NUCLEOTIDE SEQUENCE</scope>
</reference>
<keyword evidence="4" id="KW-0647">Proteasome</keyword>
<dbReference type="GO" id="GO:0005634">
    <property type="term" value="C:nucleus"/>
    <property type="evidence" value="ECO:0007669"/>
    <property type="project" value="TreeGrafter"/>
</dbReference>
<dbReference type="Gene3D" id="1.25.10.10">
    <property type="entry name" value="Leucine-rich Repeat Variant"/>
    <property type="match status" value="3"/>
</dbReference>
<dbReference type="GO" id="GO:0060090">
    <property type="term" value="F:molecular adaptor activity"/>
    <property type="evidence" value="ECO:0007669"/>
    <property type="project" value="InterPro"/>
</dbReference>
<dbReference type="Pfam" id="PF13001">
    <property type="entry name" value="ECM29_N"/>
    <property type="match status" value="1"/>
</dbReference>